<dbReference type="STRING" id="1411621.AUC43_11020"/>
<dbReference type="InterPro" id="IPR004358">
    <property type="entry name" value="Sig_transdc_His_kin-like_C"/>
</dbReference>
<dbReference type="RefSeq" id="WP_068193138.1">
    <property type="nucleotide sequence ID" value="NZ_CP013909.1"/>
</dbReference>
<dbReference type="InterPro" id="IPR019734">
    <property type="entry name" value="TPR_rpt"/>
</dbReference>
<dbReference type="SMART" id="SM00387">
    <property type="entry name" value="HATPase_c"/>
    <property type="match status" value="1"/>
</dbReference>
<dbReference type="InterPro" id="IPR011990">
    <property type="entry name" value="TPR-like_helical_dom_sf"/>
</dbReference>
<dbReference type="SMART" id="SM00028">
    <property type="entry name" value="TPR"/>
    <property type="match status" value="3"/>
</dbReference>
<dbReference type="SUPFAM" id="SSF48452">
    <property type="entry name" value="TPR-like"/>
    <property type="match status" value="1"/>
</dbReference>
<keyword evidence="6" id="KW-0732">Signal</keyword>
<dbReference type="Pfam" id="PF02518">
    <property type="entry name" value="HATPase_c"/>
    <property type="match status" value="1"/>
</dbReference>
<keyword evidence="3" id="KW-0597">Phosphoprotein</keyword>
<evidence type="ECO:0000259" key="7">
    <source>
        <dbReference type="PROSITE" id="PS50109"/>
    </source>
</evidence>
<evidence type="ECO:0000256" key="4">
    <source>
        <dbReference type="PROSITE-ProRule" id="PRU00339"/>
    </source>
</evidence>
<evidence type="ECO:0000256" key="3">
    <source>
        <dbReference type="ARBA" id="ARBA00022553"/>
    </source>
</evidence>
<dbReference type="InterPro" id="IPR003661">
    <property type="entry name" value="HisK_dim/P_dom"/>
</dbReference>
<keyword evidence="5" id="KW-0812">Transmembrane</keyword>
<dbReference type="InterPro" id="IPR036097">
    <property type="entry name" value="HisK_dim/P_sf"/>
</dbReference>
<feature type="chain" id="PRO_5006847690" description="histidine kinase" evidence="6">
    <location>
        <begin position="28"/>
        <end position="759"/>
    </location>
</feature>
<dbReference type="PANTHER" id="PTHR43065:SF42">
    <property type="entry name" value="TWO-COMPONENT SENSOR PPRA"/>
    <property type="match status" value="1"/>
</dbReference>
<feature type="domain" description="Histidine kinase" evidence="7">
    <location>
        <begin position="518"/>
        <end position="757"/>
    </location>
</feature>
<feature type="repeat" description="TPR" evidence="4">
    <location>
        <begin position="246"/>
        <end position="279"/>
    </location>
</feature>
<reference evidence="8 9" key="1">
    <citation type="submission" date="2015-12" db="EMBL/GenBank/DDBJ databases">
        <authorList>
            <person name="Shamseldin A."/>
            <person name="Moawad H."/>
            <person name="Abd El-Rahim W.M."/>
            <person name="Sadowsky M.J."/>
        </authorList>
    </citation>
    <scope>NUCLEOTIDE SEQUENCE [LARGE SCALE GENOMIC DNA]</scope>
    <source>
        <strain evidence="8 9">DG5B</strain>
    </source>
</reference>
<evidence type="ECO:0000256" key="1">
    <source>
        <dbReference type="ARBA" id="ARBA00000085"/>
    </source>
</evidence>
<proteinExistence type="predicted"/>
<sequence length="759" mass="83773">MPIFTLRCLTRLLLLLTLLLGSGSAMAQSAARYRYWDANVDSLRRVLAGQHTDTARLRTLMHMADLVPTSRETEEAAVLSARLHRPEQRAYRLLWASIRLGKAMSIGPSLDSLQAAIVVFDQLGRPVPYALSDVRVLYNALNQQEARFKYYTTKLACYQKRGAVENMAACYHGLGGYYVYRADYNEAIGYYLRSAELYRTFNLKNYYNEELVLGSYYAAWGNDAKALPYLKEYLAAFAKGDESNKMYLYRNLTRLYLRQQRYPAALQAIEQALAIPPVDTVSAAAEKAYGLVLKGETLLALHRNAEVPPLLQTAQHSADSLQMPITTTAGDFELDATWARYYAARGDAGRAETAWHAAYRKARESRVTPLRLKYLRELALFYQGHGQPAQAAQYALAAVGLADTLKAAEGSLHVARYEIEQAGRAQQARITQLGQAQQQDAARARRQRWVLGAVLVVLALIGGLVFVLWRGNRQQQRAYALLQGQRDQTAQALTNLRATQTQLIQSEKMASLGELTAGIAHEIQNPLNFVNNFSEVSSELVTELQEALAANDSAEVAALAGDLAQNLGKIGHHGRRAASIVKGMLEHSQTRAGERRPTDLNQLTDEYLRLAYQGLRAKDKTFNAELTTDFGAALPLVEVVGTDVGRVLLNLFTNAFYAVRQRQQLGEPGYQPQVGVRTLVLNQQVQIQVTDNGMGIPAAVQPKIFQPFFTTKPTGEGTGLGLSLSHDIIAQGHSGSLTVESQEGEGTTFCIGLPVNATV</sequence>
<dbReference type="Gene3D" id="1.25.40.10">
    <property type="entry name" value="Tetratricopeptide repeat domain"/>
    <property type="match status" value="1"/>
</dbReference>
<dbReference type="EC" id="2.7.13.3" evidence="2"/>
<dbReference type="PRINTS" id="PR00344">
    <property type="entry name" value="BCTRLSENSOR"/>
</dbReference>
<dbReference type="InterPro" id="IPR003594">
    <property type="entry name" value="HATPase_dom"/>
</dbReference>
<keyword evidence="5" id="KW-0472">Membrane</keyword>
<dbReference type="Proteomes" id="UP000059542">
    <property type="component" value="Chromosome"/>
</dbReference>
<protein>
    <recommendedName>
        <fullName evidence="2">histidine kinase</fullName>
        <ecNumber evidence="2">2.7.13.3</ecNumber>
    </recommendedName>
</protein>
<dbReference type="SUPFAM" id="SSF55874">
    <property type="entry name" value="ATPase domain of HSP90 chaperone/DNA topoisomerase II/histidine kinase"/>
    <property type="match status" value="1"/>
</dbReference>
<name>A0A0U4C5M6_9BACT</name>
<feature type="transmembrane region" description="Helical" evidence="5">
    <location>
        <begin position="449"/>
        <end position="469"/>
    </location>
</feature>
<dbReference type="PANTHER" id="PTHR43065">
    <property type="entry name" value="SENSOR HISTIDINE KINASE"/>
    <property type="match status" value="1"/>
</dbReference>
<evidence type="ECO:0000256" key="2">
    <source>
        <dbReference type="ARBA" id="ARBA00012438"/>
    </source>
</evidence>
<evidence type="ECO:0000313" key="8">
    <source>
        <dbReference type="EMBL" id="ALW85576.1"/>
    </source>
</evidence>
<dbReference type="KEGG" id="hyg:AUC43_11020"/>
<keyword evidence="9" id="KW-1185">Reference proteome</keyword>
<keyword evidence="4" id="KW-0802">TPR repeat</keyword>
<evidence type="ECO:0000313" key="9">
    <source>
        <dbReference type="Proteomes" id="UP000059542"/>
    </source>
</evidence>
<dbReference type="Gene3D" id="3.30.565.10">
    <property type="entry name" value="Histidine kinase-like ATPase, C-terminal domain"/>
    <property type="match status" value="1"/>
</dbReference>
<dbReference type="Gene3D" id="1.10.287.130">
    <property type="match status" value="1"/>
</dbReference>
<evidence type="ECO:0000256" key="5">
    <source>
        <dbReference type="SAM" id="Phobius"/>
    </source>
</evidence>
<keyword evidence="5" id="KW-1133">Transmembrane helix</keyword>
<dbReference type="PROSITE" id="PS50109">
    <property type="entry name" value="HIS_KIN"/>
    <property type="match status" value="1"/>
</dbReference>
<dbReference type="GO" id="GO:0000155">
    <property type="term" value="F:phosphorelay sensor kinase activity"/>
    <property type="evidence" value="ECO:0007669"/>
    <property type="project" value="InterPro"/>
</dbReference>
<dbReference type="AlphaFoldDB" id="A0A0U4C5M6"/>
<dbReference type="InterPro" id="IPR036890">
    <property type="entry name" value="HATPase_C_sf"/>
</dbReference>
<organism evidence="8 9">
    <name type="scientific">Hymenobacter sedentarius</name>
    <dbReference type="NCBI Taxonomy" id="1411621"/>
    <lineage>
        <taxon>Bacteria</taxon>
        <taxon>Pseudomonadati</taxon>
        <taxon>Bacteroidota</taxon>
        <taxon>Cytophagia</taxon>
        <taxon>Cytophagales</taxon>
        <taxon>Hymenobacteraceae</taxon>
        <taxon>Hymenobacter</taxon>
    </lineage>
</organism>
<dbReference type="EMBL" id="CP013909">
    <property type="protein sequence ID" value="ALW85576.1"/>
    <property type="molecule type" value="Genomic_DNA"/>
</dbReference>
<feature type="signal peptide" evidence="6">
    <location>
        <begin position="1"/>
        <end position="27"/>
    </location>
</feature>
<dbReference type="InterPro" id="IPR005467">
    <property type="entry name" value="His_kinase_dom"/>
</dbReference>
<comment type="catalytic activity">
    <reaction evidence="1">
        <text>ATP + protein L-histidine = ADP + protein N-phospho-L-histidine.</text>
        <dbReference type="EC" id="2.7.13.3"/>
    </reaction>
</comment>
<evidence type="ECO:0000256" key="6">
    <source>
        <dbReference type="SAM" id="SignalP"/>
    </source>
</evidence>
<dbReference type="SMART" id="SM00388">
    <property type="entry name" value="HisKA"/>
    <property type="match status" value="1"/>
</dbReference>
<dbReference type="CDD" id="cd00082">
    <property type="entry name" value="HisKA"/>
    <property type="match status" value="1"/>
</dbReference>
<dbReference type="PROSITE" id="PS50005">
    <property type="entry name" value="TPR"/>
    <property type="match status" value="1"/>
</dbReference>
<accession>A0A0U4C5M6</accession>
<gene>
    <name evidence="8" type="ORF">AUC43_11020</name>
</gene>
<dbReference type="SUPFAM" id="SSF47384">
    <property type="entry name" value="Homodimeric domain of signal transducing histidine kinase"/>
    <property type="match status" value="1"/>
</dbReference>